<dbReference type="Proteomes" id="UP000288805">
    <property type="component" value="Unassembled WGS sequence"/>
</dbReference>
<evidence type="ECO:0000256" key="3">
    <source>
        <dbReference type="SAM" id="MobiDB-lite"/>
    </source>
</evidence>
<dbReference type="Gene3D" id="3.30.110.60">
    <property type="entry name" value="YhbY-like"/>
    <property type="match status" value="1"/>
</dbReference>
<dbReference type="InterPro" id="IPR040286">
    <property type="entry name" value="At3g25440-like"/>
</dbReference>
<keyword evidence="1 2" id="KW-0694">RNA-binding</keyword>
<sequence>MIAKEMWLSLCNVICKVFGSQSPFGPLHGIRWFLLARHSWIHSCSFLNLADKVAEPEKLPVDSTTAAGTVETKVKRKKLKGKRAVVRWLKFFRWKKKKEYERMAAEEKILYKLRKARRKEERLAEALTKIEPKESSETTHDPEILTPEEHFFFLKMGLKCKNYVPIGRRGIYQGVILNMHLHWKKHQTLQVVVKTFSPEEVKEIAVELARLTGGIVLDIHEENTIIMYRGKNYSQPPTEIMSPRITLSRKKALDKSKYRDGLRAVRKYIPRLEGDLELLQAQAKMQAENKTEAVEDFQNANIDSINSQGISNLQPENSDKLRELLAGNNESSEEESLTDSGTESCSEALSDIFESDSDTDTKEKAEQLLYLNEFEKFPVESDGEPEDFEEHLRQISADSRKAKSLEKDADLPQLDEVDQMFLRAASLLKKKRR</sequence>
<dbReference type="GO" id="GO:0003723">
    <property type="term" value="F:RNA binding"/>
    <property type="evidence" value="ECO:0007669"/>
    <property type="project" value="UniProtKB-UniRule"/>
</dbReference>
<dbReference type="SMART" id="SM01103">
    <property type="entry name" value="CRS1_YhbY"/>
    <property type="match status" value="1"/>
</dbReference>
<gene>
    <name evidence="5" type="primary">VvCHDp000799_3</name>
    <name evidence="5" type="ORF">CK203_050554</name>
</gene>
<evidence type="ECO:0000256" key="2">
    <source>
        <dbReference type="PROSITE-ProRule" id="PRU00626"/>
    </source>
</evidence>
<evidence type="ECO:0000313" key="6">
    <source>
        <dbReference type="Proteomes" id="UP000288805"/>
    </source>
</evidence>
<reference evidence="5 6" key="1">
    <citation type="journal article" date="2018" name="PLoS Genet.">
        <title>Population sequencing reveals clonal diversity and ancestral inbreeding in the grapevine cultivar Chardonnay.</title>
        <authorList>
            <person name="Roach M.J."/>
            <person name="Johnson D.L."/>
            <person name="Bohlmann J."/>
            <person name="van Vuuren H.J."/>
            <person name="Jones S.J."/>
            <person name="Pretorius I.S."/>
            <person name="Schmidt S.A."/>
            <person name="Borneman A.R."/>
        </authorList>
    </citation>
    <scope>NUCLEOTIDE SEQUENCE [LARGE SCALE GENOMIC DNA]</scope>
    <source>
        <strain evidence="6">cv. Chardonnay</strain>
        <tissue evidence="5">Leaf</tissue>
    </source>
</reference>
<dbReference type="PROSITE" id="PS51295">
    <property type="entry name" value="CRM"/>
    <property type="match status" value="1"/>
</dbReference>
<feature type="domain" description="CRM" evidence="4">
    <location>
        <begin position="143"/>
        <end position="240"/>
    </location>
</feature>
<dbReference type="InterPro" id="IPR001890">
    <property type="entry name" value="RNA-binding_CRM"/>
</dbReference>
<accession>A0A438GFG0</accession>
<dbReference type="EMBL" id="QGNW01000450">
    <property type="protein sequence ID" value="RVW70937.1"/>
    <property type="molecule type" value="Genomic_DNA"/>
</dbReference>
<comment type="caution">
    <text evidence="5">The sequence shown here is derived from an EMBL/GenBank/DDBJ whole genome shotgun (WGS) entry which is preliminary data.</text>
</comment>
<evidence type="ECO:0000313" key="5">
    <source>
        <dbReference type="EMBL" id="RVW70937.1"/>
    </source>
</evidence>
<feature type="compositionally biased region" description="Basic and acidic residues" evidence="3">
    <location>
        <begin position="390"/>
        <end position="407"/>
    </location>
</feature>
<evidence type="ECO:0000256" key="1">
    <source>
        <dbReference type="ARBA" id="ARBA00022884"/>
    </source>
</evidence>
<dbReference type="PANTHER" id="PTHR31426">
    <property type="entry name" value="GROUP II INTRON SPLICING FACTOR CRS1-LIKE"/>
    <property type="match status" value="1"/>
</dbReference>
<dbReference type="SUPFAM" id="SSF75471">
    <property type="entry name" value="YhbY-like"/>
    <property type="match status" value="1"/>
</dbReference>
<organism evidence="5 6">
    <name type="scientific">Vitis vinifera</name>
    <name type="common">Grape</name>
    <dbReference type="NCBI Taxonomy" id="29760"/>
    <lineage>
        <taxon>Eukaryota</taxon>
        <taxon>Viridiplantae</taxon>
        <taxon>Streptophyta</taxon>
        <taxon>Embryophyta</taxon>
        <taxon>Tracheophyta</taxon>
        <taxon>Spermatophyta</taxon>
        <taxon>Magnoliopsida</taxon>
        <taxon>eudicotyledons</taxon>
        <taxon>Gunneridae</taxon>
        <taxon>Pentapetalae</taxon>
        <taxon>rosids</taxon>
        <taxon>Vitales</taxon>
        <taxon>Vitaceae</taxon>
        <taxon>Viteae</taxon>
        <taxon>Vitis</taxon>
    </lineage>
</organism>
<proteinExistence type="predicted"/>
<dbReference type="PANTHER" id="PTHR31426:SF5">
    <property type="entry name" value="OS04G0492900 PROTEIN"/>
    <property type="match status" value="1"/>
</dbReference>
<dbReference type="InterPro" id="IPR035920">
    <property type="entry name" value="YhbY-like_sf"/>
</dbReference>
<dbReference type="Pfam" id="PF01985">
    <property type="entry name" value="CRS1_YhbY"/>
    <property type="match status" value="1"/>
</dbReference>
<evidence type="ECO:0000259" key="4">
    <source>
        <dbReference type="PROSITE" id="PS51295"/>
    </source>
</evidence>
<feature type="region of interest" description="Disordered" evidence="3">
    <location>
        <begin position="378"/>
        <end position="407"/>
    </location>
</feature>
<dbReference type="AlphaFoldDB" id="A0A438GFG0"/>
<name>A0A438GFG0_VITVI</name>
<protein>
    <submittedName>
        <fullName evidence="5">Putative CRM domain-containing protein, chloroplastic</fullName>
    </submittedName>
</protein>